<dbReference type="EMBL" id="GBRH01176175">
    <property type="protein sequence ID" value="JAE21721.1"/>
    <property type="molecule type" value="Transcribed_RNA"/>
</dbReference>
<reference evidence="1" key="2">
    <citation type="journal article" date="2015" name="Data Brief">
        <title>Shoot transcriptome of the giant reed, Arundo donax.</title>
        <authorList>
            <person name="Barrero R.A."/>
            <person name="Guerrero F.D."/>
            <person name="Moolhuijzen P."/>
            <person name="Goolsby J.A."/>
            <person name="Tidwell J."/>
            <person name="Bellgard S.E."/>
            <person name="Bellgard M.I."/>
        </authorList>
    </citation>
    <scope>NUCLEOTIDE SEQUENCE</scope>
    <source>
        <tissue evidence="1">Shoot tissue taken approximately 20 cm above the soil surface</tissue>
    </source>
</reference>
<evidence type="ECO:0000313" key="1">
    <source>
        <dbReference type="EMBL" id="JAE21721.1"/>
    </source>
</evidence>
<dbReference type="AlphaFoldDB" id="A0A0A9GGN6"/>
<reference evidence="1" key="1">
    <citation type="submission" date="2014-09" db="EMBL/GenBank/DDBJ databases">
        <authorList>
            <person name="Magalhaes I.L.F."/>
            <person name="Oliveira U."/>
            <person name="Santos F.R."/>
            <person name="Vidigal T.H.D.A."/>
            <person name="Brescovit A.D."/>
            <person name="Santos A.J."/>
        </authorList>
    </citation>
    <scope>NUCLEOTIDE SEQUENCE</scope>
    <source>
        <tissue evidence="1">Shoot tissue taken approximately 20 cm above the soil surface</tissue>
    </source>
</reference>
<accession>A0A0A9GGN6</accession>
<name>A0A0A9GGN6_ARUDO</name>
<protein>
    <submittedName>
        <fullName evidence="1">Uncharacterized protein</fullName>
    </submittedName>
</protein>
<proteinExistence type="predicted"/>
<sequence>MHLLHHHAHKAAQALGERVLHRRLLLLLILGGYKRRLAGTDGDLHVREPSCRSHHRTADSVVIAALLPRRILFLLLLLCVR</sequence>
<organism evidence="1">
    <name type="scientific">Arundo donax</name>
    <name type="common">Giant reed</name>
    <name type="synonym">Donax arundinaceus</name>
    <dbReference type="NCBI Taxonomy" id="35708"/>
    <lineage>
        <taxon>Eukaryota</taxon>
        <taxon>Viridiplantae</taxon>
        <taxon>Streptophyta</taxon>
        <taxon>Embryophyta</taxon>
        <taxon>Tracheophyta</taxon>
        <taxon>Spermatophyta</taxon>
        <taxon>Magnoliopsida</taxon>
        <taxon>Liliopsida</taxon>
        <taxon>Poales</taxon>
        <taxon>Poaceae</taxon>
        <taxon>PACMAD clade</taxon>
        <taxon>Arundinoideae</taxon>
        <taxon>Arundineae</taxon>
        <taxon>Arundo</taxon>
    </lineage>
</organism>